<sequence length="355" mass="38938">MTSKSTCDSMPSSSTFLGVSAPVHPESVSIMPSSPTSSVSSQPVVEFTGTTIFARPPAPTYRYAISLRNDKLRIWLEDCDSKKQWCTTELSIDAYVDPTNAIPDATSADYVECFREVLNSAEDGTMNSISSTFCPIKGDTFRLEIAVKIQVLRKSRVMTYAFVLESITVERIDVLESKMQDMQREMNKLRLDGETKSATFQSEVRSLKGEVKKLQQEAEARAIFLTKALGDAQAQKESVVVYQSIGTSRVGDIIRWNSSNASSAFGDDGVIRIPHPGLYQIMVVVNHHADHHAEVIQLMKGTACIQVACTGYAKGNPSSTSLMCIARIDKEDQLTVKCPSEVVSSSSITLIRLGN</sequence>
<dbReference type="AlphaFoldDB" id="A0A6A4FG75"/>
<organism evidence="2 3">
    <name type="scientific">Phytophthora rubi</name>
    <dbReference type="NCBI Taxonomy" id="129364"/>
    <lineage>
        <taxon>Eukaryota</taxon>
        <taxon>Sar</taxon>
        <taxon>Stramenopiles</taxon>
        <taxon>Oomycota</taxon>
        <taxon>Peronosporomycetes</taxon>
        <taxon>Peronosporales</taxon>
        <taxon>Peronosporaceae</taxon>
        <taxon>Phytophthora</taxon>
    </lineage>
</organism>
<evidence type="ECO:0000313" key="3">
    <source>
        <dbReference type="Proteomes" id="UP000434957"/>
    </source>
</evidence>
<dbReference type="Gene3D" id="2.60.120.40">
    <property type="match status" value="1"/>
</dbReference>
<evidence type="ECO:0000313" key="2">
    <source>
        <dbReference type="EMBL" id="KAE9335210.1"/>
    </source>
</evidence>
<keyword evidence="1" id="KW-0175">Coiled coil</keyword>
<dbReference type="EMBL" id="QXFT01000818">
    <property type="protein sequence ID" value="KAE9335210.1"/>
    <property type="molecule type" value="Genomic_DNA"/>
</dbReference>
<accession>A0A6A4FG75</accession>
<feature type="coiled-coil region" evidence="1">
    <location>
        <begin position="172"/>
        <end position="217"/>
    </location>
</feature>
<reference evidence="2 3" key="1">
    <citation type="submission" date="2018-08" db="EMBL/GenBank/DDBJ databases">
        <title>Genomic investigation of the strawberry pathogen Phytophthora fragariae indicates pathogenicity is determined by transcriptional variation in three key races.</title>
        <authorList>
            <person name="Adams T.M."/>
            <person name="Armitage A.D."/>
            <person name="Sobczyk M.K."/>
            <person name="Bates H.J."/>
            <person name="Dunwell J.M."/>
            <person name="Nellist C.F."/>
            <person name="Harrison R.J."/>
        </authorList>
    </citation>
    <scope>NUCLEOTIDE SEQUENCE [LARGE SCALE GENOMIC DNA]</scope>
    <source>
        <strain evidence="2 3">SCRP333</strain>
    </source>
</reference>
<evidence type="ECO:0008006" key="4">
    <source>
        <dbReference type="Google" id="ProtNLM"/>
    </source>
</evidence>
<proteinExistence type="predicted"/>
<keyword evidence="3" id="KW-1185">Reference proteome</keyword>
<protein>
    <recommendedName>
        <fullName evidence="4">C1q domain-containing protein</fullName>
    </recommendedName>
</protein>
<gene>
    <name evidence="2" type="ORF">PR003_g13127</name>
</gene>
<dbReference type="SUPFAM" id="SSF49842">
    <property type="entry name" value="TNF-like"/>
    <property type="match status" value="1"/>
</dbReference>
<dbReference type="Proteomes" id="UP000434957">
    <property type="component" value="Unassembled WGS sequence"/>
</dbReference>
<comment type="caution">
    <text evidence="2">The sequence shown here is derived from an EMBL/GenBank/DDBJ whole genome shotgun (WGS) entry which is preliminary data.</text>
</comment>
<dbReference type="InterPro" id="IPR008983">
    <property type="entry name" value="Tumour_necrosis_fac-like_dom"/>
</dbReference>
<evidence type="ECO:0000256" key="1">
    <source>
        <dbReference type="SAM" id="Coils"/>
    </source>
</evidence>
<name>A0A6A4FG75_9STRA</name>